<evidence type="ECO:0000313" key="1">
    <source>
        <dbReference type="EMBL" id="EAT11613.1"/>
    </source>
</evidence>
<dbReference type="Pfam" id="PF09411">
    <property type="entry name" value="PagL"/>
    <property type="match status" value="1"/>
</dbReference>
<protein>
    <recommendedName>
        <fullName evidence="3">Outer membrane protein beta-barrel domain-containing protein</fullName>
    </recommendedName>
</protein>
<reference evidence="1 2" key="1">
    <citation type="submission" date="2006-03" db="EMBL/GenBank/DDBJ databases">
        <authorList>
            <person name="Pinhassi J."/>
            <person name="Pedros-Alio C."/>
            <person name="Ferriera S."/>
            <person name="Johnson J."/>
            <person name="Kravitz S."/>
            <person name="Halpern A."/>
            <person name="Remington K."/>
            <person name="Beeson K."/>
            <person name="Tran B."/>
            <person name="Rogers Y.-H."/>
            <person name="Friedman R."/>
            <person name="Venter J.C."/>
        </authorList>
    </citation>
    <scope>NUCLEOTIDE SEQUENCE [LARGE SCALE GENOMIC DNA]</scope>
    <source>
        <strain evidence="1 2">RED65</strain>
    </source>
</reference>
<dbReference type="InterPro" id="IPR018550">
    <property type="entry name" value="Lipid-A_deacylase-rel"/>
</dbReference>
<organism evidence="1 2">
    <name type="scientific">Bermanella marisrubri</name>
    <dbReference type="NCBI Taxonomy" id="207949"/>
    <lineage>
        <taxon>Bacteria</taxon>
        <taxon>Pseudomonadati</taxon>
        <taxon>Pseudomonadota</taxon>
        <taxon>Gammaproteobacteria</taxon>
        <taxon>Oceanospirillales</taxon>
        <taxon>Oceanospirillaceae</taxon>
        <taxon>Bermanella</taxon>
    </lineage>
</organism>
<dbReference type="EMBL" id="AAQH01000015">
    <property type="protein sequence ID" value="EAT11613.1"/>
    <property type="molecule type" value="Genomic_DNA"/>
</dbReference>
<evidence type="ECO:0000313" key="2">
    <source>
        <dbReference type="Proteomes" id="UP000004263"/>
    </source>
</evidence>
<accession>Q1N0A4</accession>
<dbReference type="Gene3D" id="2.40.160.20">
    <property type="match status" value="1"/>
</dbReference>
<dbReference type="Proteomes" id="UP000004263">
    <property type="component" value="Unassembled WGS sequence"/>
</dbReference>
<dbReference type="AlphaFoldDB" id="Q1N0A4"/>
<gene>
    <name evidence="1" type="ORF">RED65_07989</name>
</gene>
<keyword evidence="2" id="KW-1185">Reference proteome</keyword>
<sequence>MNLDEQISRLFLKNTIGLRYGTPAEEQIVPINTKELYYQRRLTPFKGSLAIPLVEVSVSQLNVGEEKGYVYGFGPAMHIPIEGSQGKLNFTAHAKVHYLTRDDYGRKRYGGPVHWTYAFGIQTKITGNTFASYLWQHMSNGDVYAYNPALETHTLSLGIHF</sequence>
<evidence type="ECO:0008006" key="3">
    <source>
        <dbReference type="Google" id="ProtNLM"/>
    </source>
</evidence>
<proteinExistence type="predicted"/>
<dbReference type="HOGENOM" id="CLU_1365050_0_0_6"/>
<comment type="caution">
    <text evidence="1">The sequence shown here is derived from an EMBL/GenBank/DDBJ whole genome shotgun (WGS) entry which is preliminary data.</text>
</comment>
<name>Q1N0A4_9GAMM</name>